<evidence type="ECO:0000256" key="4">
    <source>
        <dbReference type="ARBA" id="ARBA00022723"/>
    </source>
</evidence>
<dbReference type="GO" id="GO:0004497">
    <property type="term" value="F:monooxygenase activity"/>
    <property type="evidence" value="ECO:0007669"/>
    <property type="project" value="UniProtKB-KW"/>
</dbReference>
<dbReference type="Proteomes" id="UP000494165">
    <property type="component" value="Unassembled WGS sequence"/>
</dbReference>
<sequence length="533" mass="61663">MWEITHAARNTWALALALLAISLKPYGFMLKCFLLWMRVLASTARTIKHELMHRSIHDIPGPIPFPIIGTQWIYNKYLGKYKISKVHEAYESMFSEYGQVFREEAFLNYPVIHICSSDDIKTISTATTLYPIRPPIGIVCHFRKEKTEWYKDSGITNLQGKEWHTLRSNTTADLFKLRVIRNLLPELNDIALAYTQELDKMRNPDTGRVQDIIELNRKLGFESTCLLGIGLRAGLLEDELDPRAKKLSEATNSFFEALNTDSFSLPLWKWKLFNNKFYKPSNYVKLCKAETDLYEVISEYLEETKLRISESSDQPSAIDVIPRNIINNTNLDQRVKNSSIADFVSAGMNTVGNTLSLLLYHIAKTPDVQKNLYKEICNELQPNEDITPGFLKKAKYLDACLKEYYRMTPTAPHIARILDQDRTLSGYHVPKGTAILCHTRIACKNWRYFSEPDKFIPERWTDNKRQEHGHLVCPFGFQRRICPGQQFSEQTLKVFVTSIVRRFDVRCEQELELESKFLLAPVGPLAMVFRDRN</sequence>
<dbReference type="InterPro" id="IPR002401">
    <property type="entry name" value="Cyt_P450_E_grp-I"/>
</dbReference>
<reference evidence="9 10" key="1">
    <citation type="submission" date="2020-04" db="EMBL/GenBank/DDBJ databases">
        <authorList>
            <person name="Alioto T."/>
            <person name="Alioto T."/>
            <person name="Gomez Garrido J."/>
        </authorList>
    </citation>
    <scope>NUCLEOTIDE SEQUENCE [LARGE SCALE GENOMIC DNA]</scope>
</reference>
<dbReference type="OrthoDB" id="3945418at2759"/>
<evidence type="ECO:0000256" key="3">
    <source>
        <dbReference type="ARBA" id="ARBA00022617"/>
    </source>
</evidence>
<evidence type="ECO:0000313" key="9">
    <source>
        <dbReference type="EMBL" id="CAB3361553.1"/>
    </source>
</evidence>
<evidence type="ECO:0000256" key="6">
    <source>
        <dbReference type="ARBA" id="ARBA00023004"/>
    </source>
</evidence>
<keyword evidence="4 8" id="KW-0479">Metal-binding</keyword>
<keyword evidence="3 8" id="KW-0349">Heme</keyword>
<proteinExistence type="inferred from homology"/>
<protein>
    <recommendedName>
        <fullName evidence="11">Cytochrome P450</fullName>
    </recommendedName>
</protein>
<name>A0A8S1C142_9INSE</name>
<evidence type="ECO:0000256" key="1">
    <source>
        <dbReference type="ARBA" id="ARBA00001971"/>
    </source>
</evidence>
<dbReference type="SUPFAM" id="SSF48264">
    <property type="entry name" value="Cytochrome P450"/>
    <property type="match status" value="1"/>
</dbReference>
<gene>
    <name evidence="9" type="ORF">CLODIP_2_CD15737</name>
</gene>
<evidence type="ECO:0000256" key="8">
    <source>
        <dbReference type="PIRSR" id="PIRSR602401-1"/>
    </source>
</evidence>
<keyword evidence="7" id="KW-0503">Monooxygenase</keyword>
<dbReference type="EMBL" id="CADEPI010000006">
    <property type="protein sequence ID" value="CAB3361553.1"/>
    <property type="molecule type" value="Genomic_DNA"/>
</dbReference>
<dbReference type="AlphaFoldDB" id="A0A8S1C142"/>
<dbReference type="InterPro" id="IPR036396">
    <property type="entry name" value="Cyt_P450_sf"/>
</dbReference>
<organism evidence="9 10">
    <name type="scientific">Cloeon dipterum</name>
    <dbReference type="NCBI Taxonomy" id="197152"/>
    <lineage>
        <taxon>Eukaryota</taxon>
        <taxon>Metazoa</taxon>
        <taxon>Ecdysozoa</taxon>
        <taxon>Arthropoda</taxon>
        <taxon>Hexapoda</taxon>
        <taxon>Insecta</taxon>
        <taxon>Pterygota</taxon>
        <taxon>Palaeoptera</taxon>
        <taxon>Ephemeroptera</taxon>
        <taxon>Pisciforma</taxon>
        <taxon>Baetidae</taxon>
        <taxon>Cloeon</taxon>
    </lineage>
</organism>
<dbReference type="CDD" id="cd11054">
    <property type="entry name" value="CYP24A1-like"/>
    <property type="match status" value="1"/>
</dbReference>
<feature type="binding site" description="axial binding residue" evidence="8">
    <location>
        <position position="482"/>
    </location>
    <ligand>
        <name>heme</name>
        <dbReference type="ChEBI" id="CHEBI:30413"/>
    </ligand>
    <ligandPart>
        <name>Fe</name>
        <dbReference type="ChEBI" id="CHEBI:18248"/>
    </ligandPart>
</feature>
<dbReference type="PRINTS" id="PR00385">
    <property type="entry name" value="P450"/>
</dbReference>
<dbReference type="PANTHER" id="PTHR24279">
    <property type="entry name" value="CYTOCHROME P450"/>
    <property type="match status" value="1"/>
</dbReference>
<dbReference type="PRINTS" id="PR00463">
    <property type="entry name" value="EP450I"/>
</dbReference>
<dbReference type="GO" id="GO:0016705">
    <property type="term" value="F:oxidoreductase activity, acting on paired donors, with incorporation or reduction of molecular oxygen"/>
    <property type="evidence" value="ECO:0007669"/>
    <property type="project" value="InterPro"/>
</dbReference>
<keyword evidence="6 8" id="KW-0408">Iron</keyword>
<evidence type="ECO:0008006" key="11">
    <source>
        <dbReference type="Google" id="ProtNLM"/>
    </source>
</evidence>
<dbReference type="Pfam" id="PF00067">
    <property type="entry name" value="p450"/>
    <property type="match status" value="1"/>
</dbReference>
<evidence type="ECO:0000256" key="5">
    <source>
        <dbReference type="ARBA" id="ARBA00023002"/>
    </source>
</evidence>
<comment type="cofactor">
    <cofactor evidence="1 8">
        <name>heme</name>
        <dbReference type="ChEBI" id="CHEBI:30413"/>
    </cofactor>
</comment>
<evidence type="ECO:0000256" key="7">
    <source>
        <dbReference type="ARBA" id="ARBA00023033"/>
    </source>
</evidence>
<comment type="caution">
    <text evidence="9">The sequence shown here is derived from an EMBL/GenBank/DDBJ whole genome shotgun (WGS) entry which is preliminary data.</text>
</comment>
<accession>A0A8S1C142</accession>
<dbReference type="InterPro" id="IPR001128">
    <property type="entry name" value="Cyt_P450"/>
</dbReference>
<dbReference type="GO" id="GO:0020037">
    <property type="term" value="F:heme binding"/>
    <property type="evidence" value="ECO:0007669"/>
    <property type="project" value="InterPro"/>
</dbReference>
<keyword evidence="10" id="KW-1185">Reference proteome</keyword>
<dbReference type="PANTHER" id="PTHR24279:SF120">
    <property type="entry name" value="CYTOCHROME P450"/>
    <property type="match status" value="1"/>
</dbReference>
<keyword evidence="5" id="KW-0560">Oxidoreductase</keyword>
<dbReference type="Gene3D" id="1.10.630.10">
    <property type="entry name" value="Cytochrome P450"/>
    <property type="match status" value="1"/>
</dbReference>
<dbReference type="InterPro" id="IPR050479">
    <property type="entry name" value="CYP11_CYP27_families"/>
</dbReference>
<dbReference type="GO" id="GO:0005506">
    <property type="term" value="F:iron ion binding"/>
    <property type="evidence" value="ECO:0007669"/>
    <property type="project" value="InterPro"/>
</dbReference>
<comment type="similarity">
    <text evidence="2">Belongs to the cytochrome P450 family.</text>
</comment>
<evidence type="ECO:0000256" key="2">
    <source>
        <dbReference type="ARBA" id="ARBA00010617"/>
    </source>
</evidence>
<evidence type="ECO:0000313" key="10">
    <source>
        <dbReference type="Proteomes" id="UP000494165"/>
    </source>
</evidence>